<reference evidence="1" key="1">
    <citation type="submission" date="2022-06" db="EMBL/GenBank/DDBJ databases">
        <authorList>
            <person name="Legras J.-L."/>
            <person name="Devillers H."/>
            <person name="Grondin C."/>
        </authorList>
    </citation>
    <scope>NUCLEOTIDE SEQUENCE</scope>
    <source>
        <strain evidence="1">CLIB 1444</strain>
    </source>
</reference>
<proteinExistence type="predicted"/>
<accession>A0ACA9YEK2</accession>
<dbReference type="EMBL" id="CALSDN010000016">
    <property type="protein sequence ID" value="CAH6723507.1"/>
    <property type="molecule type" value="Genomic_DNA"/>
</dbReference>
<evidence type="ECO:0000313" key="1">
    <source>
        <dbReference type="EMBL" id="CAH6723507.1"/>
    </source>
</evidence>
<gene>
    <name evidence="1" type="ORF">CLIB1444_16S00342</name>
</gene>
<comment type="caution">
    <text evidence="1">The sequence shown here is derived from an EMBL/GenBank/DDBJ whole genome shotgun (WGS) entry which is preliminary data.</text>
</comment>
<protein>
    <submittedName>
        <fullName evidence="1">Uncharacterized protein</fullName>
    </submittedName>
</protein>
<organism evidence="1 2">
    <name type="scientific">[Candida] jaroonii</name>
    <dbReference type="NCBI Taxonomy" id="467808"/>
    <lineage>
        <taxon>Eukaryota</taxon>
        <taxon>Fungi</taxon>
        <taxon>Dikarya</taxon>
        <taxon>Ascomycota</taxon>
        <taxon>Saccharomycotina</taxon>
        <taxon>Pichiomycetes</taxon>
        <taxon>Debaryomycetaceae</taxon>
        <taxon>Yamadazyma</taxon>
    </lineage>
</organism>
<name>A0ACA9YEK2_9ASCO</name>
<sequence length="367" mass="42507">MNYNRKSSTIFISVLSILLIITLYNISTSTTTLNYIKPPITVNKNTGPYTKVEITNNLSDYDNKKDTVLFLSTIGNGKSYGKGKTIDDLFNTIQSFDFSVNQMSVGFLVGNEEEFENVVHYFEKYFEGLNYKTKDGYVQKVTLLSAPFIEENFKMIDRKNRHDDKVQRLRRRNIAKSRNFVLNNALDFEKYTLFIDADIVKINNPDMLMRFIHSKKDIIVPRVTRGGNPDYDKNSWKGERTIPNEEQFKKMDKNEWDNWDYVPRDVEKNMLHFSTFLDDARSKPEDDVTKKVDYSFELDSVGGAILFAKSIIYHQGIQFPPNYIIGTTWDRLEGYDGIETEGLCYVAKSSGYKCHGYPNLVAEHSLE</sequence>
<keyword evidence="2" id="KW-1185">Reference proteome</keyword>
<dbReference type="Proteomes" id="UP001152531">
    <property type="component" value="Unassembled WGS sequence"/>
</dbReference>
<evidence type="ECO:0000313" key="2">
    <source>
        <dbReference type="Proteomes" id="UP001152531"/>
    </source>
</evidence>